<feature type="compositionally biased region" description="Low complexity" evidence="10">
    <location>
        <begin position="560"/>
        <end position="575"/>
    </location>
</feature>
<feature type="compositionally biased region" description="Polar residues" evidence="10">
    <location>
        <begin position="336"/>
        <end position="345"/>
    </location>
</feature>
<feature type="region of interest" description="Disordered" evidence="10">
    <location>
        <begin position="329"/>
        <end position="356"/>
    </location>
</feature>
<evidence type="ECO:0000313" key="12">
    <source>
        <dbReference type="Proteomes" id="UP000515204"/>
    </source>
</evidence>
<dbReference type="GO" id="GO:0006355">
    <property type="term" value="P:regulation of DNA-templated transcription"/>
    <property type="evidence" value="ECO:0007669"/>
    <property type="project" value="InterPro"/>
</dbReference>
<dbReference type="Gene3D" id="1.10.150.50">
    <property type="entry name" value="Transcription Factor, Ets-1"/>
    <property type="match status" value="1"/>
</dbReference>
<reference evidence="13" key="1">
    <citation type="submission" date="2025-08" db="UniProtKB">
        <authorList>
            <consortium name="RefSeq"/>
        </authorList>
    </citation>
    <scope>IDENTIFICATION</scope>
</reference>
<evidence type="ECO:0000256" key="3">
    <source>
        <dbReference type="ARBA" id="ARBA00018651"/>
    </source>
</evidence>
<accession>A0A6P3Y3B9</accession>
<evidence type="ECO:0000256" key="10">
    <source>
        <dbReference type="SAM" id="MobiDB-lite"/>
    </source>
</evidence>
<dbReference type="CDD" id="cd09557">
    <property type="entry name" value="SAM_Smaug"/>
    <property type="match status" value="1"/>
</dbReference>
<dbReference type="InterPro" id="IPR001660">
    <property type="entry name" value="SAM"/>
</dbReference>
<keyword evidence="4" id="KW-0217">Developmental protein</keyword>
<dbReference type="InterPro" id="IPR058599">
    <property type="entry name" value="PHAT_Smg/ZCCHC2-like"/>
</dbReference>
<keyword evidence="8" id="KW-0810">Translation regulation</keyword>
<dbReference type="InterPro" id="IPR013761">
    <property type="entry name" value="SAM/pointed_sf"/>
</dbReference>
<dbReference type="GeneID" id="106749915"/>
<evidence type="ECO:0000256" key="1">
    <source>
        <dbReference type="ARBA" id="ARBA00004496"/>
    </source>
</evidence>
<keyword evidence="9" id="KW-0694">RNA-binding</keyword>
<dbReference type="CTD" id="39034"/>
<sequence>MRIRRLFMYNNRYGCWPLIQAVIAAGFEHQHQVPCPNCSLLTSFDENSEGYNMKCNLSTTAPFCEQVNELTRMFSQWNPCEQTVVIYALLRYIPAVQARFLAEVVQHKLHSVSQLDAQEIQANNTAFIQRLRMESTETAIHELLLHLPLLKPGNLDCKKAYLDVIPEIIGACATNTQFTYEAQQLLSYTLIHPALTCHDRRSLHQWLRYLEERIKNTPTTSSTAKEYTNTRLAPSRLDNLWSRRLNDMFNMHLSTSTFGLTSMPPPPPPPPPSQPPQPISRQRRSNSLTPPAATSHHHELVDRANNAANASRHKPRSFSVSGDHASSLIGLGPLSPQGSCASSGSEGRLDDASNRPLASGMRDVAAWLKTLRLHKYSYLFTSMSYEDMLALTEEKLATQGVTKGARHKLAISIGKLNQRYNTLQNLEKDLQSTDGQVNSFTQGPPLLISTIDELKTILSTPMKPSQEGDPQDIPTQFIKVLGKLFNKIALEPDDNIQCAFSSVLEKVTNHQCFSPSQQDRARQWRNKLGNPRQVQKWQNYGYGNRKYGNSQQHNRKPGLNSNNVHNTHTTHSGHSYMVSPHRNSTNSLYYQGMSQGLGHIRPASVEKRSSLQENSLQQVQNSFYRTNSAPRDHFIGPETSGNDLAQPIPDQSTDESMDQSTTEPDINSSLAALCLRMTEQAIGNET</sequence>
<dbReference type="SMART" id="SM00454">
    <property type="entry name" value="SAM"/>
    <property type="match status" value="1"/>
</dbReference>
<dbReference type="PANTHER" id="PTHR12515">
    <property type="entry name" value="STERILE ALPHA MOTIF DOMAIN CONTAINING PROTEIN 4-RELATED"/>
    <property type="match status" value="1"/>
</dbReference>
<dbReference type="SUPFAM" id="SSF47769">
    <property type="entry name" value="SAM/Pointed domain"/>
    <property type="match status" value="1"/>
</dbReference>
<dbReference type="PANTHER" id="PTHR12515:SF5">
    <property type="entry name" value="PROTEIN SMAUG"/>
    <property type="match status" value="1"/>
</dbReference>
<dbReference type="Proteomes" id="UP000515204">
    <property type="component" value="Unplaced"/>
</dbReference>
<dbReference type="KEGG" id="dqu:106749915"/>
<evidence type="ECO:0000256" key="9">
    <source>
        <dbReference type="ARBA" id="ARBA00022884"/>
    </source>
</evidence>
<dbReference type="GO" id="GO:0000932">
    <property type="term" value="C:P-body"/>
    <property type="evidence" value="ECO:0007669"/>
    <property type="project" value="TreeGrafter"/>
</dbReference>
<feature type="compositionally biased region" description="Pro residues" evidence="10">
    <location>
        <begin position="263"/>
        <end position="278"/>
    </location>
</feature>
<feature type="region of interest" description="Disordered" evidence="10">
    <location>
        <begin position="256"/>
        <end position="298"/>
    </location>
</feature>
<feature type="region of interest" description="Disordered" evidence="10">
    <location>
        <begin position="627"/>
        <end position="664"/>
    </location>
</feature>
<evidence type="ECO:0000256" key="8">
    <source>
        <dbReference type="ARBA" id="ARBA00022845"/>
    </source>
</evidence>
<evidence type="ECO:0000259" key="11">
    <source>
        <dbReference type="SMART" id="SM00454"/>
    </source>
</evidence>
<name>A0A6P3Y3B9_DINQU</name>
<comment type="similarity">
    <text evidence="2">Belongs to the SMAUG family.</text>
</comment>
<feature type="domain" description="SAM" evidence="11">
    <location>
        <begin position="356"/>
        <end position="419"/>
    </location>
</feature>
<proteinExistence type="inferred from homology"/>
<dbReference type="GO" id="GO:0030371">
    <property type="term" value="F:translation repressor activity"/>
    <property type="evidence" value="ECO:0007669"/>
    <property type="project" value="InterPro"/>
</dbReference>
<dbReference type="InterPro" id="IPR050897">
    <property type="entry name" value="SMAUG/VTS1_RNA-bind"/>
</dbReference>
<comment type="subcellular location">
    <subcellularLocation>
        <location evidence="1">Cytoplasm</location>
    </subcellularLocation>
</comment>
<evidence type="ECO:0000256" key="5">
    <source>
        <dbReference type="ARBA" id="ARBA00022490"/>
    </source>
</evidence>
<keyword evidence="12" id="KW-1185">Reference proteome</keyword>
<dbReference type="GO" id="GO:0000289">
    <property type="term" value="P:nuclear-transcribed mRNA poly(A) tail shortening"/>
    <property type="evidence" value="ECO:0007669"/>
    <property type="project" value="TreeGrafter"/>
</dbReference>
<keyword evidence="7" id="KW-0597">Phosphoprotein</keyword>
<dbReference type="Pfam" id="PF00536">
    <property type="entry name" value="SAM_1"/>
    <property type="match status" value="1"/>
</dbReference>
<gene>
    <name evidence="13" type="primary">LOC106749915</name>
</gene>
<feature type="region of interest" description="Disordered" evidence="10">
    <location>
        <begin position="546"/>
        <end position="577"/>
    </location>
</feature>
<dbReference type="Pfam" id="PF09246">
    <property type="entry name" value="PHAT"/>
    <property type="match status" value="1"/>
</dbReference>
<dbReference type="Pfam" id="PF26034">
    <property type="entry name" value="PHAT_SMAUG"/>
    <property type="match status" value="1"/>
</dbReference>
<evidence type="ECO:0000256" key="4">
    <source>
        <dbReference type="ARBA" id="ARBA00022473"/>
    </source>
</evidence>
<keyword evidence="5" id="KW-0963">Cytoplasm</keyword>
<evidence type="ECO:0000256" key="6">
    <source>
        <dbReference type="ARBA" id="ARBA00022491"/>
    </source>
</evidence>
<evidence type="ECO:0000313" key="13">
    <source>
        <dbReference type="RefSeq" id="XP_014485346.1"/>
    </source>
</evidence>
<dbReference type="AlphaFoldDB" id="A0A6P3Y3B9"/>
<dbReference type="InterPro" id="IPR015327">
    <property type="entry name" value="PHAT_dom"/>
</dbReference>
<organism evidence="12 13">
    <name type="scientific">Dinoponera quadriceps</name>
    <name type="common">South American ant</name>
    <dbReference type="NCBI Taxonomy" id="609295"/>
    <lineage>
        <taxon>Eukaryota</taxon>
        <taxon>Metazoa</taxon>
        <taxon>Ecdysozoa</taxon>
        <taxon>Arthropoda</taxon>
        <taxon>Hexapoda</taxon>
        <taxon>Insecta</taxon>
        <taxon>Pterygota</taxon>
        <taxon>Neoptera</taxon>
        <taxon>Endopterygota</taxon>
        <taxon>Hymenoptera</taxon>
        <taxon>Apocrita</taxon>
        <taxon>Aculeata</taxon>
        <taxon>Formicoidea</taxon>
        <taxon>Formicidae</taxon>
        <taxon>Ponerinae</taxon>
        <taxon>Ponerini</taxon>
        <taxon>Dinoponera</taxon>
    </lineage>
</organism>
<dbReference type="OrthoDB" id="2155283at2759"/>
<dbReference type="GO" id="GO:0003729">
    <property type="term" value="F:mRNA binding"/>
    <property type="evidence" value="ECO:0007669"/>
    <property type="project" value="TreeGrafter"/>
</dbReference>
<evidence type="ECO:0000256" key="2">
    <source>
        <dbReference type="ARBA" id="ARBA00008232"/>
    </source>
</evidence>
<dbReference type="InterPro" id="IPR037634">
    <property type="entry name" value="Smaug_SAM"/>
</dbReference>
<keyword evidence="6" id="KW-0678">Repressor</keyword>
<dbReference type="InterPro" id="IPR037093">
    <property type="entry name" value="PHAT_dom_sf"/>
</dbReference>
<protein>
    <recommendedName>
        <fullName evidence="3">Protein Smaug</fullName>
    </recommendedName>
</protein>
<evidence type="ECO:0000256" key="7">
    <source>
        <dbReference type="ARBA" id="ARBA00022553"/>
    </source>
</evidence>
<dbReference type="RefSeq" id="XP_014485346.1">
    <property type="nucleotide sequence ID" value="XM_014629860.1"/>
</dbReference>
<dbReference type="Gene3D" id="1.25.40.170">
    <property type="entry name" value="Smaug, PHAT domain"/>
    <property type="match status" value="1"/>
</dbReference>